<feature type="region of interest" description="Disordered" evidence="1">
    <location>
        <begin position="37"/>
        <end position="236"/>
    </location>
</feature>
<dbReference type="Proteomes" id="UP001280121">
    <property type="component" value="Unassembled WGS sequence"/>
</dbReference>
<gene>
    <name evidence="2" type="ORF">Ddye_025899</name>
</gene>
<feature type="compositionally biased region" description="Polar residues" evidence="1">
    <location>
        <begin position="133"/>
        <end position="149"/>
    </location>
</feature>
<comment type="caution">
    <text evidence="2">The sequence shown here is derived from an EMBL/GenBank/DDBJ whole genome shotgun (WGS) entry which is preliminary data.</text>
</comment>
<protein>
    <submittedName>
        <fullName evidence="2">Uncharacterized protein</fullName>
    </submittedName>
</protein>
<evidence type="ECO:0000256" key="1">
    <source>
        <dbReference type="SAM" id="MobiDB-lite"/>
    </source>
</evidence>
<feature type="compositionally biased region" description="Pro residues" evidence="1">
    <location>
        <begin position="209"/>
        <end position="224"/>
    </location>
</feature>
<feature type="compositionally biased region" description="Pro residues" evidence="1">
    <location>
        <begin position="189"/>
        <end position="200"/>
    </location>
</feature>
<sequence>MVTDLCPRMLKWKLMKQPRGKKLDKIFSARDDRVHFHTIPDPTTSAVCPDEKGGGPTTTGGPDFSGMDTGGSSSSPRRVRRRKVWFTTPGNGTNTGDSSAGVALDREAHLSPQSEQQAPPLPPNEEMAPSPPTLKQQAPHSPPSMTEQQAPPPPPSTNKQQALPPPPPPPPPPSKEPAPHPSQREEQACPPPPLEQPSPYPSQSEEQASPPPPPLEQQAPPPPSSSQHTPAGGVQQQRCVLKPEWQLLSPYTDPYRPKKARVILEGPENVFNPQGLVDGDKLKAYRAFKKNVNGELRDVDLLTPVDATWFHRLKTNFIDVDNESFLEHQYRNMMPRDSRGQITLRRWNLLRSLWKDDDLTTMLGGAPNGCRPWHEVDMSTPGDRRSQLISGSSRGNCGPHTLRLIEYLLENIKDFDWSEDDIGII</sequence>
<feature type="compositionally biased region" description="Polar residues" evidence="1">
    <location>
        <begin position="88"/>
        <end position="98"/>
    </location>
</feature>
<proteinExistence type="predicted"/>
<evidence type="ECO:0000313" key="3">
    <source>
        <dbReference type="Proteomes" id="UP001280121"/>
    </source>
</evidence>
<evidence type="ECO:0000313" key="2">
    <source>
        <dbReference type="EMBL" id="KAK2638104.1"/>
    </source>
</evidence>
<dbReference type="EMBL" id="JANJYI010000008">
    <property type="protein sequence ID" value="KAK2638104.1"/>
    <property type="molecule type" value="Genomic_DNA"/>
</dbReference>
<organism evidence="2 3">
    <name type="scientific">Dipteronia dyeriana</name>
    <dbReference type="NCBI Taxonomy" id="168575"/>
    <lineage>
        <taxon>Eukaryota</taxon>
        <taxon>Viridiplantae</taxon>
        <taxon>Streptophyta</taxon>
        <taxon>Embryophyta</taxon>
        <taxon>Tracheophyta</taxon>
        <taxon>Spermatophyta</taxon>
        <taxon>Magnoliopsida</taxon>
        <taxon>eudicotyledons</taxon>
        <taxon>Gunneridae</taxon>
        <taxon>Pentapetalae</taxon>
        <taxon>rosids</taxon>
        <taxon>malvids</taxon>
        <taxon>Sapindales</taxon>
        <taxon>Sapindaceae</taxon>
        <taxon>Hippocastanoideae</taxon>
        <taxon>Acereae</taxon>
        <taxon>Dipteronia</taxon>
    </lineage>
</organism>
<feature type="compositionally biased region" description="Pro residues" evidence="1">
    <location>
        <begin position="163"/>
        <end position="180"/>
    </location>
</feature>
<dbReference type="PRINTS" id="PR01217">
    <property type="entry name" value="PRICHEXTENSN"/>
</dbReference>
<reference evidence="2" key="1">
    <citation type="journal article" date="2023" name="Plant J.">
        <title>Genome sequences and population genomics provide insights into the demographic history, inbreeding, and mutation load of two 'living fossil' tree species of Dipteronia.</title>
        <authorList>
            <person name="Feng Y."/>
            <person name="Comes H.P."/>
            <person name="Chen J."/>
            <person name="Zhu S."/>
            <person name="Lu R."/>
            <person name="Zhang X."/>
            <person name="Li P."/>
            <person name="Qiu J."/>
            <person name="Olsen K.M."/>
            <person name="Qiu Y."/>
        </authorList>
    </citation>
    <scope>NUCLEOTIDE SEQUENCE</scope>
    <source>
        <strain evidence="2">KIB01</strain>
    </source>
</reference>
<name>A0AAD9TM29_9ROSI</name>
<dbReference type="AlphaFoldDB" id="A0AAD9TM29"/>
<keyword evidence="3" id="KW-1185">Reference proteome</keyword>
<accession>A0AAD9TM29</accession>